<name>A0A1H2VY17_9FLAO</name>
<dbReference type="Proteomes" id="UP000199592">
    <property type="component" value="Unassembled WGS sequence"/>
</dbReference>
<accession>A0A1H2VY17</accession>
<dbReference type="AlphaFoldDB" id="A0A1H2VY17"/>
<sequence>MSCKFIEKDKIEFKKNQNEKLIAKNSNNNIHTEAGEYEWIHEFKTDLGDSLGDLYIKSINDSIFNSLRILSKKDTIYKIDNLDFWNVNGIDFDIPKNQENFYGYSIRLLGESHVVLSYYRNKGQNIADDLTLYYESNKKVFEIMMAP</sequence>
<dbReference type="RefSeq" id="WP_090291460.1">
    <property type="nucleotide sequence ID" value="NZ_FNMY01000002.1"/>
</dbReference>
<protein>
    <submittedName>
        <fullName evidence="1">Uncharacterized protein</fullName>
    </submittedName>
</protein>
<dbReference type="STRING" id="1073328.SAMN05216294_0021"/>
<dbReference type="EMBL" id="FNMY01000002">
    <property type="protein sequence ID" value="SDW73121.1"/>
    <property type="molecule type" value="Genomic_DNA"/>
</dbReference>
<proteinExistence type="predicted"/>
<keyword evidence="2" id="KW-1185">Reference proteome</keyword>
<reference evidence="2" key="1">
    <citation type="submission" date="2016-10" db="EMBL/GenBank/DDBJ databases">
        <authorList>
            <person name="Varghese N."/>
            <person name="Submissions S."/>
        </authorList>
    </citation>
    <scope>NUCLEOTIDE SEQUENCE [LARGE SCALE GENOMIC DNA]</scope>
    <source>
        <strain evidence="2">DSM 25030</strain>
    </source>
</reference>
<evidence type="ECO:0000313" key="2">
    <source>
        <dbReference type="Proteomes" id="UP000199592"/>
    </source>
</evidence>
<gene>
    <name evidence="1" type="ORF">SAMN04487892_2271</name>
</gene>
<evidence type="ECO:0000313" key="1">
    <source>
        <dbReference type="EMBL" id="SDW73121.1"/>
    </source>
</evidence>
<organism evidence="1 2">
    <name type="scientific">Flagellimonas zhangzhouensis</name>
    <dbReference type="NCBI Taxonomy" id="1073328"/>
    <lineage>
        <taxon>Bacteria</taxon>
        <taxon>Pseudomonadati</taxon>
        <taxon>Bacteroidota</taxon>
        <taxon>Flavobacteriia</taxon>
        <taxon>Flavobacteriales</taxon>
        <taxon>Flavobacteriaceae</taxon>
        <taxon>Flagellimonas</taxon>
    </lineage>
</organism>